<name>A0A229NTR5_9BACL</name>
<sequence length="142" mass="15697">MKKIIATLILTLLLVPITVVYGAQKRVEGIIVVNGVTLKEKATVINGNAMIPFRELFEVLGMTVEWNQKTKTVTAKNSDIEIYMTNADLSATINDQSVPLTQAPFLEETNNKFYINTRVVSEAAGAVVNWDNKNKIATITKN</sequence>
<dbReference type="SUPFAM" id="SSF55383">
    <property type="entry name" value="Copper amine oxidase, domain N"/>
    <property type="match status" value="1"/>
</dbReference>
<dbReference type="InterPro" id="IPR036582">
    <property type="entry name" value="Mao_N_sf"/>
</dbReference>
<dbReference type="RefSeq" id="WP_089526740.1">
    <property type="nucleotide sequence ID" value="NZ_NMUQ01000004.1"/>
</dbReference>
<proteinExistence type="predicted"/>
<dbReference type="InterPro" id="IPR012854">
    <property type="entry name" value="Cu_amine_oxidase-like_N"/>
</dbReference>
<organism evidence="2 3">
    <name type="scientific">Paenibacillus herberti</name>
    <dbReference type="NCBI Taxonomy" id="1619309"/>
    <lineage>
        <taxon>Bacteria</taxon>
        <taxon>Bacillati</taxon>
        <taxon>Bacillota</taxon>
        <taxon>Bacilli</taxon>
        <taxon>Bacillales</taxon>
        <taxon>Paenibacillaceae</taxon>
        <taxon>Paenibacillus</taxon>
    </lineage>
</organism>
<comment type="caution">
    <text evidence="2">The sequence shown here is derived from an EMBL/GenBank/DDBJ whole genome shotgun (WGS) entry which is preliminary data.</text>
</comment>
<dbReference type="AlphaFoldDB" id="A0A229NTR5"/>
<protein>
    <recommendedName>
        <fullName evidence="1">Copper amine oxidase-like N-terminal domain-containing protein</fullName>
    </recommendedName>
</protein>
<reference evidence="2 3" key="1">
    <citation type="submission" date="2017-07" db="EMBL/GenBank/DDBJ databases">
        <title>Paenibacillus herberti R33 genome sequencing and assembly.</title>
        <authorList>
            <person name="Su W."/>
        </authorList>
    </citation>
    <scope>NUCLEOTIDE SEQUENCE [LARGE SCALE GENOMIC DNA]</scope>
    <source>
        <strain evidence="2 3">R33</strain>
    </source>
</reference>
<keyword evidence="3" id="KW-1185">Reference proteome</keyword>
<dbReference type="Proteomes" id="UP000215145">
    <property type="component" value="Unassembled WGS sequence"/>
</dbReference>
<dbReference type="Gene3D" id="3.30.457.10">
    <property type="entry name" value="Copper amine oxidase-like, N-terminal domain"/>
    <property type="match status" value="1"/>
</dbReference>
<evidence type="ECO:0000313" key="3">
    <source>
        <dbReference type="Proteomes" id="UP000215145"/>
    </source>
</evidence>
<evidence type="ECO:0000259" key="1">
    <source>
        <dbReference type="Pfam" id="PF07833"/>
    </source>
</evidence>
<gene>
    <name evidence="2" type="ORF">CGZ75_23120</name>
</gene>
<dbReference type="Pfam" id="PF07833">
    <property type="entry name" value="Cu_amine_oxidN1"/>
    <property type="match status" value="1"/>
</dbReference>
<evidence type="ECO:0000313" key="2">
    <source>
        <dbReference type="EMBL" id="OXM13075.1"/>
    </source>
</evidence>
<accession>A0A229NTR5</accession>
<feature type="domain" description="Copper amine oxidase-like N-terminal" evidence="1">
    <location>
        <begin position="33"/>
        <end position="138"/>
    </location>
</feature>
<dbReference type="EMBL" id="NMUQ01000004">
    <property type="protein sequence ID" value="OXM13075.1"/>
    <property type="molecule type" value="Genomic_DNA"/>
</dbReference>
<dbReference type="OrthoDB" id="2503396at2"/>